<feature type="region of interest" description="Disordered" evidence="3">
    <location>
        <begin position="1044"/>
        <end position="1086"/>
    </location>
</feature>
<evidence type="ECO:0000256" key="1">
    <source>
        <dbReference type="ARBA" id="ARBA00004496"/>
    </source>
</evidence>
<dbReference type="PROSITE" id="PS50003">
    <property type="entry name" value="PH_DOMAIN"/>
    <property type="match status" value="1"/>
</dbReference>
<dbReference type="GO" id="GO:0031097">
    <property type="term" value="C:medial cortex"/>
    <property type="evidence" value="ECO:0007669"/>
    <property type="project" value="UniProtKB-ARBA"/>
</dbReference>
<feature type="compositionally biased region" description="Polar residues" evidence="3">
    <location>
        <begin position="1300"/>
        <end position="1321"/>
    </location>
</feature>
<dbReference type="RefSeq" id="XP_026762529.2">
    <property type="nucleotide sequence ID" value="XM_026906728.3"/>
</dbReference>
<gene>
    <name evidence="7" type="primary">LOC113521248</name>
</gene>
<dbReference type="InterPro" id="IPR051480">
    <property type="entry name" value="Endocytic_GEF_Adapter"/>
</dbReference>
<keyword evidence="2" id="KW-0963">Cytoplasm</keyword>
<proteinExistence type="predicted"/>
<dbReference type="GeneID" id="113521248"/>
<reference evidence="7" key="1">
    <citation type="submission" date="2025-08" db="UniProtKB">
        <authorList>
            <consortium name="RefSeq"/>
        </authorList>
    </citation>
    <scope>IDENTIFICATION</scope>
    <source>
        <tissue evidence="7">Whole larvae</tissue>
    </source>
</reference>
<evidence type="ECO:0000313" key="7">
    <source>
        <dbReference type="RefSeq" id="XP_026762529.2"/>
    </source>
</evidence>
<dbReference type="Pfam" id="PF00621">
    <property type="entry name" value="RhoGEF"/>
    <property type="match status" value="1"/>
</dbReference>
<feature type="domain" description="DH" evidence="5">
    <location>
        <begin position="1365"/>
        <end position="1556"/>
    </location>
</feature>
<dbReference type="PANTHER" id="PTHR46006">
    <property type="entry name" value="RHO GUANINE NUCLEOTIDE EXCHANGE FACTOR AT 64C, ISOFORM A"/>
    <property type="match status" value="1"/>
</dbReference>
<dbReference type="InterPro" id="IPR000219">
    <property type="entry name" value="DH_dom"/>
</dbReference>
<name>A0A6J1X7I9_GALME</name>
<feature type="region of interest" description="Disordered" evidence="3">
    <location>
        <begin position="1229"/>
        <end position="1271"/>
    </location>
</feature>
<feature type="region of interest" description="Disordered" evidence="3">
    <location>
        <begin position="1296"/>
        <end position="1321"/>
    </location>
</feature>
<feature type="compositionally biased region" description="Polar residues" evidence="3">
    <location>
        <begin position="1248"/>
        <end position="1271"/>
    </location>
</feature>
<dbReference type="PANTHER" id="PTHR46006:SF5">
    <property type="entry name" value="DH DOMAIN-CONTAINING PROTEIN"/>
    <property type="match status" value="1"/>
</dbReference>
<feature type="compositionally biased region" description="Polar residues" evidence="3">
    <location>
        <begin position="40"/>
        <end position="49"/>
    </location>
</feature>
<keyword evidence="6" id="KW-1185">Reference proteome</keyword>
<dbReference type="CDD" id="cd00160">
    <property type="entry name" value="RhoGEF"/>
    <property type="match status" value="1"/>
</dbReference>
<feature type="compositionally biased region" description="Basic and acidic residues" evidence="3">
    <location>
        <begin position="439"/>
        <end position="448"/>
    </location>
</feature>
<comment type="subcellular location">
    <subcellularLocation>
        <location evidence="1">Cytoplasm</location>
    </subcellularLocation>
</comment>
<dbReference type="FunCoup" id="A0A6J1X7I9">
    <property type="interactions" value="1"/>
</dbReference>
<evidence type="ECO:0000256" key="2">
    <source>
        <dbReference type="ARBA" id="ARBA00022490"/>
    </source>
</evidence>
<dbReference type="KEGG" id="gmw:113521248"/>
<feature type="domain" description="PH" evidence="4">
    <location>
        <begin position="1606"/>
        <end position="1750"/>
    </location>
</feature>
<feature type="compositionally biased region" description="Polar residues" evidence="3">
    <location>
        <begin position="1229"/>
        <end position="1240"/>
    </location>
</feature>
<dbReference type="SUPFAM" id="SSF48065">
    <property type="entry name" value="DBL homology domain (DH-domain)"/>
    <property type="match status" value="1"/>
</dbReference>
<accession>A0A6J1X7I9</accession>
<dbReference type="InterPro" id="IPR001849">
    <property type="entry name" value="PH_domain"/>
</dbReference>
<sequence>MAAVSAAMFRPGGNLDPCYGTQRIYDTPESTRQKKWSSKLKINTSGSTKSSEKSPEIPYMYGTISGPGGSALSKSMKYAETWLYGSVRTQTPPIRPSVFAAYPEVSGPVLISTPQKPQPHNYAVILCSCPEYLNGTKKTSSTKVSICKKCKGSRLPLTITESPRLLVGGTVRGPPSVSREAGILRAGTVRVQGTKSRPTILKTNGEADPYDLMRRSRLAPPHEARIGSQFATTRSRAKSISPCRMKSKRPSPESIRKSRSKSVSRVNEIWVEEETTSNDTKKSILSCDINPYDLVKSNGPSKSMVEIEFDDEYGDIFQESIKNNRLLNKSRTDTNVKAISGQRIRIADGGKTLVEEAAVYDPVNYDLKKYETKSQEASSTLTLPNIKNESKKSLSLSKSTGKKILSIATSNRTKQKSASPKRPPRRVRNIKTDDDSESDNQRLPERSFNRKTNTESSRNYIYKYKNHNTDTIKSILKKPRCYGLNDSSPKADISDDSFETTRINTSQFYLPKPKDKISSQNILQRKRVQFLVENDETKIIYTAELNLEQNIVREISGDGNIDTEDVVAEGDVVSHSLSQAEASNELKLTNQDFKNDTGLYEDVQVNNSTYSSSIDDNVQLTEVKNNLDYTSIANVTDNELPKVPVLRRSESERLTSTVSICPPKFLDTMALRPKNKHGHTSQVFFTFGNETESNQEQTNPEPVKPGEYTHIDDNTIPLSKNNIESGNLSDSSDITRNILHDLRRGILESPEPPPRLKAKERSKTKKHNYVKTRFVRNNSSSSTSDEWSDANDYEQKTVLRVKQFDSDEAEETKATSQTMRFLENEPRKTSIQINGNECYSTMNVSSDTPIYLSSVVVNDDFGNACNTYQTGTTVTISVGSPENAVKKSKSQIYIGSVLSEKAEHKEDSSTYEEYYTQHESNTDNKTSNKSDLSTILCDPVEAVRLNLIPHVCGKKDKNSECTTDSKENTKSENNNFVTKLFDDPFFGHLAEGLDSDLVKKLIENSLIKLQETKNQEGADDTTNNTIEKLIENSLKNLKTEMNKTTDKMPENTPKKEIYKENNEKDHKDQISTNNSPEHDENGCSAPYESMEYESGAIGVFSDLEPLSDCYNASASELSTEDDTNSTRSKFYQMLVDAALCEIEIANNTDDDHHYESIRLNSDPIYEEIGDMPPPLPSNPPPNSLLLLDDEKRSGSRSIFEGASKYDILSYLVDAKERGIDDEETYITSYVNGNDSSSMLNTPKEKSSTTDISTHLSSNTSQLSNASDSSEDNSLIINHETLEKAIVCKKTSAEIERNDSGVGSETSKSSRSRLQGKTSPCNTLSDKDTPIHLCEDCDSAVETQITEQGTIYAPLVCRKCAKKRAERKEIITEIVETEEKYGRDLQIILEEFYKPMLVAGLLTQEQLSAIFLNVEELIENNQVLSEKLRDGLEIAVDQGDEDLLTVNVGKILLECSGMLTAFQSYCVKQAGAALLLAGLEKEKELLRIFLRVSQMENTVLRRMNLNSFLMVPVQRVTKYPLLLSRLYRATAACATEREDVRAAQRCVESRLEEINSAAAAAAAAARDVPLWRRLAAARRTAHDLHVADIRLRKMAVDVLDWNHDDARFAMEGKLLFTQPNDNNWRKGRTIKLTPINALLVTNGKPTTAHKTNEIREIREARDREAREREGDALFARSGVREAALLLVREKAGRYTLQREPLFLDRCVVAADHEPEHFFEVHEITTKDSYIFKAEENSRTRTWYRQLQYHAQGAGTWRKRRNALANIMINPMLTRN</sequence>
<evidence type="ECO:0000313" key="6">
    <source>
        <dbReference type="Proteomes" id="UP001652740"/>
    </source>
</evidence>
<feature type="compositionally biased region" description="Basic and acidic residues" evidence="3">
    <location>
        <begin position="1044"/>
        <end position="1069"/>
    </location>
</feature>
<dbReference type="Gene3D" id="1.20.900.10">
    <property type="entry name" value="Dbl homology (DH) domain"/>
    <property type="match status" value="1"/>
</dbReference>
<feature type="region of interest" description="Disordered" evidence="3">
    <location>
        <begin position="30"/>
        <end position="55"/>
    </location>
</feature>
<evidence type="ECO:0000259" key="5">
    <source>
        <dbReference type="PROSITE" id="PS50010"/>
    </source>
</evidence>
<dbReference type="GO" id="GO:0005085">
    <property type="term" value="F:guanyl-nucleotide exchange factor activity"/>
    <property type="evidence" value="ECO:0007669"/>
    <property type="project" value="InterPro"/>
</dbReference>
<evidence type="ECO:0000259" key="4">
    <source>
        <dbReference type="PROSITE" id="PS50003"/>
    </source>
</evidence>
<feature type="region of interest" description="Disordered" evidence="3">
    <location>
        <begin position="219"/>
        <end position="262"/>
    </location>
</feature>
<feature type="compositionally biased region" description="Polar residues" evidence="3">
    <location>
        <begin position="408"/>
        <end position="418"/>
    </location>
</feature>
<organism evidence="6 7">
    <name type="scientific">Galleria mellonella</name>
    <name type="common">Greater wax moth</name>
    <dbReference type="NCBI Taxonomy" id="7137"/>
    <lineage>
        <taxon>Eukaryota</taxon>
        <taxon>Metazoa</taxon>
        <taxon>Ecdysozoa</taxon>
        <taxon>Arthropoda</taxon>
        <taxon>Hexapoda</taxon>
        <taxon>Insecta</taxon>
        <taxon>Pterygota</taxon>
        <taxon>Neoptera</taxon>
        <taxon>Endopterygota</taxon>
        <taxon>Lepidoptera</taxon>
        <taxon>Glossata</taxon>
        <taxon>Ditrysia</taxon>
        <taxon>Pyraloidea</taxon>
        <taxon>Pyralidae</taxon>
        <taxon>Galleriinae</taxon>
        <taxon>Galleria</taxon>
    </lineage>
</organism>
<feature type="region of interest" description="Disordered" evidence="3">
    <location>
        <begin position="904"/>
        <end position="930"/>
    </location>
</feature>
<feature type="region of interest" description="Disordered" evidence="3">
    <location>
        <begin position="408"/>
        <end position="454"/>
    </location>
</feature>
<dbReference type="InParanoid" id="A0A6J1X7I9"/>
<protein>
    <submittedName>
        <fullName evidence="7">Uncharacterized protein LOC113521248</fullName>
    </submittedName>
</protein>
<dbReference type="SMART" id="SM00325">
    <property type="entry name" value="RhoGEF"/>
    <property type="match status" value="1"/>
</dbReference>
<dbReference type="GO" id="GO:0035025">
    <property type="term" value="P:positive regulation of Rho protein signal transduction"/>
    <property type="evidence" value="ECO:0007669"/>
    <property type="project" value="TreeGrafter"/>
</dbReference>
<dbReference type="Proteomes" id="UP001652740">
    <property type="component" value="Unplaced"/>
</dbReference>
<evidence type="ECO:0000256" key="3">
    <source>
        <dbReference type="SAM" id="MobiDB-lite"/>
    </source>
</evidence>
<dbReference type="InterPro" id="IPR035899">
    <property type="entry name" value="DBL_dom_sf"/>
</dbReference>
<dbReference type="PROSITE" id="PS50010">
    <property type="entry name" value="DH_2"/>
    <property type="match status" value="1"/>
</dbReference>